<organism evidence="2 3">
    <name type="scientific">Chloroflexus islandicus</name>
    <dbReference type="NCBI Taxonomy" id="1707952"/>
    <lineage>
        <taxon>Bacteria</taxon>
        <taxon>Bacillati</taxon>
        <taxon>Chloroflexota</taxon>
        <taxon>Chloroflexia</taxon>
        <taxon>Chloroflexales</taxon>
        <taxon>Chloroflexineae</taxon>
        <taxon>Chloroflexaceae</taxon>
        <taxon>Chloroflexus</taxon>
    </lineage>
</organism>
<dbReference type="Gene3D" id="3.40.50.1820">
    <property type="entry name" value="alpha/beta hydrolase"/>
    <property type="match status" value="1"/>
</dbReference>
<dbReference type="InterPro" id="IPR000073">
    <property type="entry name" value="AB_hydrolase_1"/>
</dbReference>
<sequence>MPTIATRHGALHYLIAGHGMPLVLIHGNTYSATTQVRLAQRFADEFTVYSFDLLGHGGSARPPDLFTTRYFAIQGEAVADALAGLFHAPVPVFGMSAGGISALNAVCLRPDLIAALILDGVFARVTAATYQAHRNATASMSPSWHRYMAGQHGADWWPILNAGVESVIEQLAAQEALVTPCLDQIKVPTIIFHGGKDPFVPDEQARAVAVGIRGARIVYEPEAGHLIAWRNPDAFRARVGRFLAEHGLLAPKA</sequence>
<dbReference type="PANTHER" id="PTHR46331">
    <property type="entry name" value="VALACYCLOVIR HYDROLASE"/>
    <property type="match status" value="1"/>
</dbReference>
<dbReference type="RefSeq" id="WP_066786873.1">
    <property type="nucleotide sequence ID" value="NZ_LWQS01000049.1"/>
</dbReference>
<dbReference type="STRING" id="1707952.A6A03_02065"/>
<dbReference type="AlphaFoldDB" id="A0A178MC08"/>
<keyword evidence="3" id="KW-1185">Reference proteome</keyword>
<keyword evidence="2" id="KW-0378">Hydrolase</keyword>
<dbReference type="EMBL" id="LWQS01000049">
    <property type="protein sequence ID" value="OAN46066.1"/>
    <property type="molecule type" value="Genomic_DNA"/>
</dbReference>
<dbReference type="Pfam" id="PF12697">
    <property type="entry name" value="Abhydrolase_6"/>
    <property type="match status" value="1"/>
</dbReference>
<dbReference type="OrthoDB" id="9775557at2"/>
<proteinExistence type="predicted"/>
<dbReference type="InterPro" id="IPR029058">
    <property type="entry name" value="AB_hydrolase_fold"/>
</dbReference>
<dbReference type="GO" id="GO:0017171">
    <property type="term" value="F:serine hydrolase activity"/>
    <property type="evidence" value="ECO:0007669"/>
    <property type="project" value="TreeGrafter"/>
</dbReference>
<evidence type="ECO:0000313" key="2">
    <source>
        <dbReference type="EMBL" id="OAN46066.1"/>
    </source>
</evidence>
<comment type="caution">
    <text evidence="2">The sequence shown here is derived from an EMBL/GenBank/DDBJ whole genome shotgun (WGS) entry which is preliminary data.</text>
</comment>
<feature type="domain" description="AB hydrolase-1" evidence="1">
    <location>
        <begin position="22"/>
        <end position="237"/>
    </location>
</feature>
<accession>A0A178MC08</accession>
<reference evidence="2 3" key="1">
    <citation type="submission" date="2016-04" db="EMBL/GenBank/DDBJ databases">
        <title>Chloroflexus islandicus sp. nov., a thermophilic filamentous anoxygenic phototrophic bacterium from geyser Strokkur (Iceland).</title>
        <authorList>
            <person name="Gaisin V.A."/>
            <person name="Kalashnikov A.M."/>
            <person name="Sukhacheva M.V."/>
            <person name="Grouzdev D.S."/>
            <person name="Ivanov T.M."/>
            <person name="Kuznetsov B."/>
            <person name="Gorlenko V.M."/>
        </authorList>
    </citation>
    <scope>NUCLEOTIDE SEQUENCE [LARGE SCALE GENOMIC DNA]</scope>
    <source>
        <strain evidence="3">isl-2</strain>
    </source>
</reference>
<name>A0A178MC08_9CHLR</name>
<dbReference type="PANTHER" id="PTHR46331:SF2">
    <property type="entry name" value="VALACYCLOVIR HYDROLASE"/>
    <property type="match status" value="1"/>
</dbReference>
<dbReference type="Proteomes" id="UP000078287">
    <property type="component" value="Unassembled WGS sequence"/>
</dbReference>
<protein>
    <submittedName>
        <fullName evidence="2">Alpha/beta hydrolase</fullName>
    </submittedName>
</protein>
<evidence type="ECO:0000313" key="3">
    <source>
        <dbReference type="Proteomes" id="UP000078287"/>
    </source>
</evidence>
<gene>
    <name evidence="2" type="ORF">A6A03_02065</name>
</gene>
<evidence type="ECO:0000259" key="1">
    <source>
        <dbReference type="Pfam" id="PF12697"/>
    </source>
</evidence>
<dbReference type="SUPFAM" id="SSF53474">
    <property type="entry name" value="alpha/beta-Hydrolases"/>
    <property type="match status" value="1"/>
</dbReference>